<name>D5EC87_AMICL</name>
<keyword evidence="3 7" id="KW-0862">Zinc</keyword>
<protein>
    <submittedName>
        <fullName evidence="9">Ferric uptake regulator, Fur family</fullName>
    </submittedName>
</protein>
<gene>
    <name evidence="9" type="ordered locus">Amico_0020</name>
</gene>
<dbReference type="Gene3D" id="3.30.1490.190">
    <property type="match status" value="1"/>
</dbReference>
<dbReference type="EMBL" id="CP001997">
    <property type="protein sequence ID" value="ADE56169.1"/>
    <property type="molecule type" value="Genomic_DNA"/>
</dbReference>
<keyword evidence="8" id="KW-0408">Iron</keyword>
<dbReference type="Proteomes" id="UP000002366">
    <property type="component" value="Chromosome"/>
</dbReference>
<keyword evidence="2" id="KW-0678">Repressor</keyword>
<dbReference type="RefSeq" id="WP_013047435.1">
    <property type="nucleotide sequence ID" value="NC_014011.1"/>
</dbReference>
<feature type="binding site" evidence="7">
    <location>
        <position position="145"/>
    </location>
    <ligand>
        <name>Zn(2+)</name>
        <dbReference type="ChEBI" id="CHEBI:29105"/>
    </ligand>
</feature>
<feature type="binding site" evidence="8">
    <location>
        <position position="117"/>
    </location>
    <ligand>
        <name>Fe cation</name>
        <dbReference type="ChEBI" id="CHEBI:24875"/>
    </ligand>
</feature>
<evidence type="ECO:0000256" key="4">
    <source>
        <dbReference type="ARBA" id="ARBA00023015"/>
    </source>
</evidence>
<dbReference type="Pfam" id="PF01475">
    <property type="entry name" value="FUR"/>
    <property type="match status" value="1"/>
</dbReference>
<comment type="similarity">
    <text evidence="1">Belongs to the Fur family.</text>
</comment>
<dbReference type="CDD" id="cd07153">
    <property type="entry name" value="Fur_like"/>
    <property type="match status" value="1"/>
</dbReference>
<dbReference type="GO" id="GO:0003700">
    <property type="term" value="F:DNA-binding transcription factor activity"/>
    <property type="evidence" value="ECO:0007669"/>
    <property type="project" value="InterPro"/>
</dbReference>
<dbReference type="SUPFAM" id="SSF46785">
    <property type="entry name" value="Winged helix' DNA-binding domain"/>
    <property type="match status" value="1"/>
</dbReference>
<dbReference type="STRING" id="572547.Amico_0020"/>
<evidence type="ECO:0000256" key="1">
    <source>
        <dbReference type="ARBA" id="ARBA00007957"/>
    </source>
</evidence>
<keyword evidence="7" id="KW-0479">Metal-binding</keyword>
<dbReference type="InterPro" id="IPR036388">
    <property type="entry name" value="WH-like_DNA-bd_sf"/>
</dbReference>
<evidence type="ECO:0000256" key="7">
    <source>
        <dbReference type="PIRSR" id="PIRSR602481-1"/>
    </source>
</evidence>
<evidence type="ECO:0000256" key="8">
    <source>
        <dbReference type="PIRSR" id="PIRSR602481-2"/>
    </source>
</evidence>
<dbReference type="PANTHER" id="PTHR33202">
    <property type="entry name" value="ZINC UPTAKE REGULATION PROTEIN"/>
    <property type="match status" value="1"/>
</dbReference>
<feature type="binding site" evidence="7">
    <location>
        <position position="142"/>
    </location>
    <ligand>
        <name>Zn(2+)</name>
        <dbReference type="ChEBI" id="CHEBI:29105"/>
    </ligand>
</feature>
<dbReference type="InterPro" id="IPR036390">
    <property type="entry name" value="WH_DNA-bd_sf"/>
</dbReference>
<dbReference type="Gene3D" id="1.10.10.10">
    <property type="entry name" value="Winged helix-like DNA-binding domain superfamily/Winged helix DNA-binding domain"/>
    <property type="match status" value="1"/>
</dbReference>
<feature type="binding site" evidence="7">
    <location>
        <position position="101"/>
    </location>
    <ligand>
        <name>Zn(2+)</name>
        <dbReference type="ChEBI" id="CHEBI:29105"/>
    </ligand>
</feature>
<dbReference type="GO" id="GO:1900376">
    <property type="term" value="P:regulation of secondary metabolite biosynthetic process"/>
    <property type="evidence" value="ECO:0007669"/>
    <property type="project" value="TreeGrafter"/>
</dbReference>
<evidence type="ECO:0000256" key="5">
    <source>
        <dbReference type="ARBA" id="ARBA00023125"/>
    </source>
</evidence>
<evidence type="ECO:0000256" key="2">
    <source>
        <dbReference type="ARBA" id="ARBA00022491"/>
    </source>
</evidence>
<dbReference type="eggNOG" id="COG0735">
    <property type="taxonomic scope" value="Bacteria"/>
</dbReference>
<reference evidence="9 10" key="1">
    <citation type="journal article" date="2010" name="Stand. Genomic Sci.">
        <title>Complete genome sequence of Aminobacterium colombiense type strain (ALA-1).</title>
        <authorList>
            <person name="Chertkov O."/>
            <person name="Sikorski J."/>
            <person name="Brambilla E."/>
            <person name="Lapidus A."/>
            <person name="Copeland A."/>
            <person name="Glavina Del Rio T."/>
            <person name="Nolan M."/>
            <person name="Lucas S."/>
            <person name="Tice H."/>
            <person name="Cheng J.F."/>
            <person name="Han C."/>
            <person name="Detter J.C."/>
            <person name="Bruce D."/>
            <person name="Tapia R."/>
            <person name="Goodwin L."/>
            <person name="Pitluck S."/>
            <person name="Liolios K."/>
            <person name="Ivanova N."/>
            <person name="Mavromatis K."/>
            <person name="Ovchinnikova G."/>
            <person name="Pati A."/>
            <person name="Chen A."/>
            <person name="Palaniappan K."/>
            <person name="Land M."/>
            <person name="Hauser L."/>
            <person name="Chang Y.J."/>
            <person name="Jeffries C.D."/>
            <person name="Spring S."/>
            <person name="Rohde M."/>
            <person name="Goker M."/>
            <person name="Bristow J."/>
            <person name="Eisen J.A."/>
            <person name="Markowitz V."/>
            <person name="Hugenholtz P."/>
            <person name="Kyrpides N.C."/>
            <person name="Klenk H.P."/>
        </authorList>
    </citation>
    <scope>NUCLEOTIDE SEQUENCE [LARGE SCALE GENOMIC DNA]</scope>
    <source>
        <strain evidence="10">DSM 12261 / ALA-1</strain>
    </source>
</reference>
<comment type="cofactor">
    <cofactor evidence="8">
        <name>Mn(2+)</name>
        <dbReference type="ChEBI" id="CHEBI:29035"/>
    </cofactor>
    <cofactor evidence="8">
        <name>Fe(2+)</name>
        <dbReference type="ChEBI" id="CHEBI:29033"/>
    </cofactor>
    <text evidence="8">Binds 1 Mn(2+) or Fe(2+) ion per subunit.</text>
</comment>
<dbReference type="GO" id="GO:0000976">
    <property type="term" value="F:transcription cis-regulatory region binding"/>
    <property type="evidence" value="ECO:0007669"/>
    <property type="project" value="TreeGrafter"/>
</dbReference>
<dbReference type="KEGG" id="aco:Amico_0020"/>
<accession>D5EC87</accession>
<dbReference type="HOGENOM" id="CLU_096072_3_1_0"/>
<dbReference type="InterPro" id="IPR043135">
    <property type="entry name" value="Fur_C"/>
</dbReference>
<keyword evidence="6" id="KW-0804">Transcription</keyword>
<keyword evidence="4" id="KW-0805">Transcription regulation</keyword>
<dbReference type="GO" id="GO:0045892">
    <property type="term" value="P:negative regulation of DNA-templated transcription"/>
    <property type="evidence" value="ECO:0007669"/>
    <property type="project" value="TreeGrafter"/>
</dbReference>
<feature type="binding site" evidence="7">
    <location>
        <position position="104"/>
    </location>
    <ligand>
        <name>Zn(2+)</name>
        <dbReference type="ChEBI" id="CHEBI:29105"/>
    </ligand>
</feature>
<dbReference type="OrthoDB" id="8659436at2"/>
<dbReference type="GO" id="GO:0008270">
    <property type="term" value="F:zinc ion binding"/>
    <property type="evidence" value="ECO:0007669"/>
    <property type="project" value="TreeGrafter"/>
</dbReference>
<keyword evidence="5" id="KW-0238">DNA-binding</keyword>
<sequence length="189" mass="21811">MEHNKKKKRQDFFDILKKAGFRLTNQRQTIIDVLIEGEAEHGNIQLIWEKAHEKDPSIGIATVYRTVGLLSDMGLLYRFSLDEGFERFELPSSSIHFHLYCRCCGKVLHLKHEREKEEIITEWLGEAGFQPIPQSLEFAGMCSDCASKVKDHKKMKDLPCTLEVEGRGRGRGRCGRRQGCFRQQNNTTL</sequence>
<dbReference type="InterPro" id="IPR002481">
    <property type="entry name" value="FUR"/>
</dbReference>
<evidence type="ECO:0000256" key="6">
    <source>
        <dbReference type="ARBA" id="ARBA00023163"/>
    </source>
</evidence>
<proteinExistence type="inferred from homology"/>
<comment type="cofactor">
    <cofactor evidence="7">
        <name>Zn(2+)</name>
        <dbReference type="ChEBI" id="CHEBI:29105"/>
    </cofactor>
    <text evidence="7">Binds 1 zinc ion per subunit.</text>
</comment>
<dbReference type="PANTHER" id="PTHR33202:SF7">
    <property type="entry name" value="FERRIC UPTAKE REGULATION PROTEIN"/>
    <property type="match status" value="1"/>
</dbReference>
<dbReference type="AlphaFoldDB" id="D5EC87"/>
<organism evidence="9 10">
    <name type="scientific">Aminobacterium colombiense (strain DSM 12261 / ALA-1)</name>
    <dbReference type="NCBI Taxonomy" id="572547"/>
    <lineage>
        <taxon>Bacteria</taxon>
        <taxon>Thermotogati</taxon>
        <taxon>Synergistota</taxon>
        <taxon>Synergistia</taxon>
        <taxon>Synergistales</taxon>
        <taxon>Aminobacteriaceae</taxon>
        <taxon>Aminobacterium</taxon>
    </lineage>
</organism>
<evidence type="ECO:0000313" key="10">
    <source>
        <dbReference type="Proteomes" id="UP000002366"/>
    </source>
</evidence>
<keyword evidence="10" id="KW-1185">Reference proteome</keyword>
<evidence type="ECO:0000313" key="9">
    <source>
        <dbReference type="EMBL" id="ADE56169.1"/>
    </source>
</evidence>
<evidence type="ECO:0000256" key="3">
    <source>
        <dbReference type="ARBA" id="ARBA00022833"/>
    </source>
</evidence>